<dbReference type="PANTHER" id="PTHR34297:SF2">
    <property type="entry name" value="ASP23_GLS24 FAMILY ENVELOPE STRESS RESPONSE PROTEIN"/>
    <property type="match status" value="1"/>
</dbReference>
<proteinExistence type="inferred from homology"/>
<comment type="similarity">
    <text evidence="1">Belongs to the asp23 family.</text>
</comment>
<evidence type="ECO:0000256" key="1">
    <source>
        <dbReference type="ARBA" id="ARBA00005721"/>
    </source>
</evidence>
<organism evidence="2 3">
    <name type="scientific">Thermosipho ferrireducens</name>
    <dbReference type="NCBI Taxonomy" id="2571116"/>
    <lineage>
        <taxon>Bacteria</taxon>
        <taxon>Thermotogati</taxon>
        <taxon>Thermotogota</taxon>
        <taxon>Thermotogae</taxon>
        <taxon>Thermotogales</taxon>
        <taxon>Fervidobacteriaceae</taxon>
        <taxon>Thermosipho</taxon>
    </lineage>
</organism>
<dbReference type="EMBL" id="CP071446">
    <property type="protein sequence ID" value="QTA38403.1"/>
    <property type="molecule type" value="Genomic_DNA"/>
</dbReference>
<evidence type="ECO:0000313" key="2">
    <source>
        <dbReference type="EMBL" id="QTA38403.1"/>
    </source>
</evidence>
<reference evidence="2 3" key="1">
    <citation type="submission" date="2021-03" db="EMBL/GenBank/DDBJ databases">
        <title>Thermosipho ferrireducens sp.nov., an anaerobic thermophilic iron-reducing bacterium isolated from a deep-sea hydrothermal sulfide deposits.</title>
        <authorList>
            <person name="Zeng X."/>
            <person name="Chen Y."/>
            <person name="Shao Z."/>
        </authorList>
    </citation>
    <scope>NUCLEOTIDE SEQUENCE [LARGE SCALE GENOMIC DNA]</scope>
    <source>
        <strain evidence="2 3">JL129W03</strain>
    </source>
</reference>
<gene>
    <name evidence="2" type="ORF">JYK00_02445</name>
</gene>
<protein>
    <submittedName>
        <fullName evidence="2">Asp23/Gls24 family envelope stress response protein</fullName>
    </submittedName>
</protein>
<keyword evidence="3" id="KW-1185">Reference proteome</keyword>
<accession>A0ABX7SAF9</accession>
<sequence length="120" mass="13659">MEFEQGSINISDDVLKEIAFRSFLEVLEITPDDKESKRLKKSVEIERTPEDGVIVYVKTSAPYGKSIVEFGRKIMKNISENIQRMTELQVVAVNVTITDVTETFEELNKEAEETEGEEGQ</sequence>
<evidence type="ECO:0000313" key="3">
    <source>
        <dbReference type="Proteomes" id="UP000671862"/>
    </source>
</evidence>
<name>A0ABX7SAF9_9BACT</name>
<dbReference type="PANTHER" id="PTHR34297">
    <property type="entry name" value="HYPOTHETICAL CYTOSOLIC PROTEIN-RELATED"/>
    <property type="match status" value="1"/>
</dbReference>
<dbReference type="Proteomes" id="UP000671862">
    <property type="component" value="Chromosome"/>
</dbReference>
<dbReference type="InterPro" id="IPR005531">
    <property type="entry name" value="Asp23"/>
</dbReference>
<dbReference type="Pfam" id="PF03780">
    <property type="entry name" value="Asp23"/>
    <property type="match status" value="1"/>
</dbReference>
<dbReference type="RefSeq" id="WP_207567122.1">
    <property type="nucleotide sequence ID" value="NZ_CP071446.1"/>
</dbReference>